<comment type="subcellular location">
    <subcellularLocation>
        <location evidence="2">Membrane</location>
        <topology evidence="2">Multi-pass membrane protein</topology>
    </subcellularLocation>
</comment>
<dbReference type="OrthoDB" id="9764259at2"/>
<name>A0A2R8BC13_9RHOB</name>
<dbReference type="GO" id="GO:0022857">
    <property type="term" value="F:transmembrane transporter activity"/>
    <property type="evidence" value="ECO:0007669"/>
    <property type="project" value="InterPro"/>
</dbReference>
<evidence type="ECO:0000256" key="7">
    <source>
        <dbReference type="ARBA" id="ARBA00023136"/>
    </source>
</evidence>
<feature type="transmembrane region" description="Helical" evidence="8">
    <location>
        <begin position="280"/>
        <end position="299"/>
    </location>
</feature>
<organism evidence="10 11">
    <name type="scientific">Ascidiaceihabitans donghaensis</name>
    <dbReference type="NCBI Taxonomy" id="1510460"/>
    <lineage>
        <taxon>Bacteria</taxon>
        <taxon>Pseudomonadati</taxon>
        <taxon>Pseudomonadota</taxon>
        <taxon>Alphaproteobacteria</taxon>
        <taxon>Rhodobacterales</taxon>
        <taxon>Paracoccaceae</taxon>
        <taxon>Ascidiaceihabitans</taxon>
    </lineage>
</organism>
<comment type="function">
    <text evidence="1">Resistance to tetracycline by an active tetracycline efflux. This is an energy-dependent process that decreases the accumulation of the antibiotic in whole cells. This protein functions as a metal-tetracycline/H(+) antiporter.</text>
</comment>
<keyword evidence="6 8" id="KW-1133">Transmembrane helix</keyword>
<feature type="transmembrane region" description="Helical" evidence="8">
    <location>
        <begin position="249"/>
        <end position="268"/>
    </location>
</feature>
<dbReference type="InterPro" id="IPR005829">
    <property type="entry name" value="Sugar_transporter_CS"/>
</dbReference>
<dbReference type="InterPro" id="IPR020846">
    <property type="entry name" value="MFS_dom"/>
</dbReference>
<sequence>MRLPLVFIMITVVIDAMGIGLIMPVMPDLLTEVQGGSLANAAIWGGVLSTSFAVMQFLFGPVIGGLSDRFGRRPVLLVSLVVMAADYIVMAVAGSIWLLLVGRIVGGITAATHSTANAYIADISKPEDKAANFGLIGAAFGIGFVLGPIVGGLLAEFGTRAPFYAAAALAALNAAFGYFVLKETVTDKIRRPFRWARANPFGAFKALGQFPGIRKLLFVYFIYQVAFGVYPAIWSYFGKARFDWDPAMIGLSLALFGIMLAIVQGGLIRPILRIFGERGTVIYGHIFDVMAFTALAFVTSGTLTLILIPLASIAGVITPALQGIMSKAVGDDQQGELQGALTSASAVAMILSYSVMSGTFAFFTRDGAPVYMPGAPFLLSAVLMVLALIVFMRSNMARRVTDD</sequence>
<keyword evidence="11" id="KW-1185">Reference proteome</keyword>
<keyword evidence="7 8" id="KW-0472">Membrane</keyword>
<feature type="transmembrane region" description="Helical" evidence="8">
    <location>
        <begin position="217"/>
        <end position="237"/>
    </location>
</feature>
<evidence type="ECO:0000313" key="10">
    <source>
        <dbReference type="EMBL" id="SPH20467.1"/>
    </source>
</evidence>
<evidence type="ECO:0000256" key="1">
    <source>
        <dbReference type="ARBA" id="ARBA00003279"/>
    </source>
</evidence>
<dbReference type="SUPFAM" id="SSF103473">
    <property type="entry name" value="MFS general substrate transporter"/>
    <property type="match status" value="1"/>
</dbReference>
<dbReference type="PRINTS" id="PR01035">
    <property type="entry name" value="TCRTETA"/>
</dbReference>
<feature type="transmembrane region" description="Helical" evidence="8">
    <location>
        <begin position="104"/>
        <end position="121"/>
    </location>
</feature>
<dbReference type="EMBL" id="OMOR01000001">
    <property type="protein sequence ID" value="SPH20467.1"/>
    <property type="molecule type" value="Genomic_DNA"/>
</dbReference>
<gene>
    <name evidence="10" type="primary">tetA</name>
    <name evidence="10" type="ORF">ASD8599_01203</name>
</gene>
<feature type="transmembrane region" description="Helical" evidence="8">
    <location>
        <begin position="133"/>
        <end position="155"/>
    </location>
</feature>
<protein>
    <submittedName>
        <fullName evidence="10">Tetracycline resistance protein, class C</fullName>
    </submittedName>
</protein>
<proteinExistence type="inferred from homology"/>
<evidence type="ECO:0000313" key="11">
    <source>
        <dbReference type="Proteomes" id="UP000244880"/>
    </source>
</evidence>
<dbReference type="Proteomes" id="UP000244880">
    <property type="component" value="Unassembled WGS sequence"/>
</dbReference>
<feature type="transmembrane region" description="Helical" evidence="8">
    <location>
        <begin position="305"/>
        <end position="325"/>
    </location>
</feature>
<reference evidence="10 11" key="1">
    <citation type="submission" date="2018-03" db="EMBL/GenBank/DDBJ databases">
        <authorList>
            <person name="Keele B.F."/>
        </authorList>
    </citation>
    <scope>NUCLEOTIDE SEQUENCE [LARGE SCALE GENOMIC DNA]</scope>
    <source>
        <strain evidence="10 11">CECT 8599</strain>
    </source>
</reference>
<feature type="transmembrane region" description="Helical" evidence="8">
    <location>
        <begin position="75"/>
        <end position="98"/>
    </location>
</feature>
<dbReference type="CDD" id="cd17388">
    <property type="entry name" value="MFS_TetA"/>
    <property type="match status" value="1"/>
</dbReference>
<evidence type="ECO:0000256" key="3">
    <source>
        <dbReference type="ARBA" id="ARBA00007520"/>
    </source>
</evidence>
<dbReference type="RefSeq" id="WP_108827678.1">
    <property type="nucleotide sequence ID" value="NZ_OMOR01000001.1"/>
</dbReference>
<dbReference type="InterPro" id="IPR036259">
    <property type="entry name" value="MFS_trans_sf"/>
</dbReference>
<feature type="transmembrane region" description="Helical" evidence="8">
    <location>
        <begin position="370"/>
        <end position="391"/>
    </location>
</feature>
<comment type="similarity">
    <text evidence="3">Belongs to the major facilitator superfamily. TCR/Tet family.</text>
</comment>
<dbReference type="PANTHER" id="PTHR23504">
    <property type="entry name" value="MAJOR FACILITATOR SUPERFAMILY DOMAIN-CONTAINING PROTEIN 10"/>
    <property type="match status" value="1"/>
</dbReference>
<evidence type="ECO:0000259" key="9">
    <source>
        <dbReference type="PROSITE" id="PS50850"/>
    </source>
</evidence>
<evidence type="ECO:0000256" key="8">
    <source>
        <dbReference type="SAM" id="Phobius"/>
    </source>
</evidence>
<accession>A0A2R8BC13</accession>
<dbReference type="PANTHER" id="PTHR23504:SF15">
    <property type="entry name" value="MAJOR FACILITATOR SUPERFAMILY (MFS) PROFILE DOMAIN-CONTAINING PROTEIN"/>
    <property type="match status" value="1"/>
</dbReference>
<keyword evidence="4" id="KW-0813">Transport</keyword>
<feature type="transmembrane region" description="Helical" evidence="8">
    <location>
        <begin position="161"/>
        <end position="181"/>
    </location>
</feature>
<evidence type="ECO:0000256" key="2">
    <source>
        <dbReference type="ARBA" id="ARBA00004141"/>
    </source>
</evidence>
<dbReference type="Pfam" id="PF07690">
    <property type="entry name" value="MFS_1"/>
    <property type="match status" value="1"/>
</dbReference>
<feature type="transmembrane region" description="Helical" evidence="8">
    <location>
        <begin position="42"/>
        <end position="63"/>
    </location>
</feature>
<dbReference type="PROSITE" id="PS50850">
    <property type="entry name" value="MFS"/>
    <property type="match status" value="1"/>
</dbReference>
<dbReference type="GO" id="GO:0016020">
    <property type="term" value="C:membrane"/>
    <property type="evidence" value="ECO:0007669"/>
    <property type="project" value="UniProtKB-SubCell"/>
</dbReference>
<evidence type="ECO:0000256" key="5">
    <source>
        <dbReference type="ARBA" id="ARBA00022692"/>
    </source>
</evidence>
<dbReference type="InterPro" id="IPR011701">
    <property type="entry name" value="MFS"/>
</dbReference>
<dbReference type="AlphaFoldDB" id="A0A2R8BC13"/>
<feature type="transmembrane region" description="Helical" evidence="8">
    <location>
        <begin position="337"/>
        <end position="364"/>
    </location>
</feature>
<dbReference type="PROSITE" id="PS00216">
    <property type="entry name" value="SUGAR_TRANSPORT_1"/>
    <property type="match status" value="1"/>
</dbReference>
<evidence type="ECO:0000256" key="4">
    <source>
        <dbReference type="ARBA" id="ARBA00022448"/>
    </source>
</evidence>
<dbReference type="InterPro" id="IPR001958">
    <property type="entry name" value="Tet-R_TetA/multi-R_MdtG-like"/>
</dbReference>
<evidence type="ECO:0000256" key="6">
    <source>
        <dbReference type="ARBA" id="ARBA00022989"/>
    </source>
</evidence>
<dbReference type="Gene3D" id="1.20.1250.20">
    <property type="entry name" value="MFS general substrate transporter like domains"/>
    <property type="match status" value="1"/>
</dbReference>
<keyword evidence="5 8" id="KW-0812">Transmembrane</keyword>
<feature type="domain" description="Major facilitator superfamily (MFS) profile" evidence="9">
    <location>
        <begin position="4"/>
        <end position="399"/>
    </location>
</feature>